<reference evidence="2 3" key="1">
    <citation type="submission" date="2019-11" db="EMBL/GenBank/DDBJ databases">
        <authorList>
            <person name="Holert J."/>
        </authorList>
    </citation>
    <scope>NUCLEOTIDE SEQUENCE [LARGE SCALE GENOMIC DNA]</scope>
    <source>
        <strain evidence="2">SB11_3</strain>
    </source>
</reference>
<gene>
    <name evidence="2" type="ORF">OPDIPICF_04620</name>
</gene>
<dbReference type="AlphaFoldDB" id="A0A5S9PJA4"/>
<proteinExistence type="predicted"/>
<dbReference type="Proteomes" id="UP000441399">
    <property type="component" value="Unassembled WGS sequence"/>
</dbReference>
<sequence>MAGGARKAGASELAFKMNAAVEGGGKVVRGRASYNGLTIYYMVYSEFAVQKSNTNEKNKEEINQNKNMSTFGDEVDDDNEAEDAKVDTKSYKELWNIIGEKNFPKLASDSLNILSL</sequence>
<evidence type="ECO:0000313" key="2">
    <source>
        <dbReference type="EMBL" id="CAA0104200.1"/>
    </source>
</evidence>
<organism evidence="2 3">
    <name type="scientific">BD1-7 clade bacterium</name>
    <dbReference type="NCBI Taxonomy" id="2029982"/>
    <lineage>
        <taxon>Bacteria</taxon>
        <taxon>Pseudomonadati</taxon>
        <taxon>Pseudomonadota</taxon>
        <taxon>Gammaproteobacteria</taxon>
        <taxon>Cellvibrionales</taxon>
        <taxon>Spongiibacteraceae</taxon>
        <taxon>BD1-7 clade</taxon>
    </lineage>
</organism>
<feature type="region of interest" description="Disordered" evidence="1">
    <location>
        <begin position="53"/>
        <end position="83"/>
    </location>
</feature>
<keyword evidence="3" id="KW-1185">Reference proteome</keyword>
<accession>A0A5S9PJA4</accession>
<feature type="compositionally biased region" description="Basic and acidic residues" evidence="1">
    <location>
        <begin position="54"/>
        <end position="63"/>
    </location>
</feature>
<protein>
    <submittedName>
        <fullName evidence="2">Uncharacterized protein</fullName>
    </submittedName>
</protein>
<dbReference type="EMBL" id="CACSIO010000011">
    <property type="protein sequence ID" value="CAA0104200.1"/>
    <property type="molecule type" value="Genomic_DNA"/>
</dbReference>
<name>A0A5S9PJA4_9GAMM</name>
<evidence type="ECO:0000256" key="1">
    <source>
        <dbReference type="SAM" id="MobiDB-lite"/>
    </source>
</evidence>
<evidence type="ECO:0000313" key="3">
    <source>
        <dbReference type="Proteomes" id="UP000441399"/>
    </source>
</evidence>